<dbReference type="Proteomes" id="UP000617979">
    <property type="component" value="Unassembled WGS sequence"/>
</dbReference>
<dbReference type="InterPro" id="IPR000209">
    <property type="entry name" value="Peptidase_S8/S53_dom"/>
</dbReference>
<dbReference type="PRINTS" id="PR00723">
    <property type="entry name" value="SUBTILISIN"/>
</dbReference>
<dbReference type="GO" id="GO:0008233">
    <property type="term" value="F:peptidase activity"/>
    <property type="evidence" value="ECO:0007669"/>
    <property type="project" value="UniProtKB-KW"/>
</dbReference>
<proteinExistence type="inferred from homology"/>
<sequence>MSMRETAWFEKPDRFDPGLIQELRRFREIGGHEERDVIPVIIRLNREADSRRHQDVIDLCKNSSCNRYGGELGLVGGIYGKVSPNTIREMADHEGVYKIYHDREVRAFLDIGTKSVGVTDVRVREGLTGKGVTIAVVDTGIHPHDDLMKPVPRIVAFEDLIHGRKEPYDDQGHGTHCAGDAAGNGYRSEGLYAGPAPEAKLVGVKVLDKEGSGQLSTVIKGVDWCVVNKEKYGIRIISLSLGAPAVESYRDDPLAQAVEAAWHRGIVVLAAAGNEGPLPGTISTPGLDPLILTVGAADDRNTPDDSDDIKASYSSRGPTVDLLVKPDVYAPGTHIISLSVPDSPLERQLPENRVGEHYINLSGTSMATPFCAGVVALLLEANPQLSPNDVKSILMFTTREMTGDQAGYLRVGKAIDLAKEYLSSREVSV</sequence>
<accession>A0ABQ1GUL0</accession>
<dbReference type="InterPro" id="IPR023828">
    <property type="entry name" value="Peptidase_S8_Ser-AS"/>
</dbReference>
<evidence type="ECO:0000256" key="2">
    <source>
        <dbReference type="ARBA" id="ARBA00022670"/>
    </source>
</evidence>
<organism evidence="8 9">
    <name type="scientific">Kroppenstedtia guangzhouensis</name>
    <dbReference type="NCBI Taxonomy" id="1274356"/>
    <lineage>
        <taxon>Bacteria</taxon>
        <taxon>Bacillati</taxon>
        <taxon>Bacillota</taxon>
        <taxon>Bacilli</taxon>
        <taxon>Bacillales</taxon>
        <taxon>Thermoactinomycetaceae</taxon>
        <taxon>Kroppenstedtia</taxon>
    </lineage>
</organism>
<dbReference type="InterPro" id="IPR023827">
    <property type="entry name" value="Peptidase_S8_Asp-AS"/>
</dbReference>
<dbReference type="InterPro" id="IPR036852">
    <property type="entry name" value="Peptidase_S8/S53_dom_sf"/>
</dbReference>
<dbReference type="InterPro" id="IPR050131">
    <property type="entry name" value="Peptidase_S8_subtilisin-like"/>
</dbReference>
<evidence type="ECO:0000256" key="6">
    <source>
        <dbReference type="RuleBase" id="RU003355"/>
    </source>
</evidence>
<evidence type="ECO:0000256" key="1">
    <source>
        <dbReference type="ARBA" id="ARBA00011073"/>
    </source>
</evidence>
<protein>
    <submittedName>
        <fullName evidence="8">Serine protease AprX</fullName>
    </submittedName>
</protein>
<dbReference type="PANTHER" id="PTHR43806:SF65">
    <property type="entry name" value="SERINE PROTEASE APRX"/>
    <property type="match status" value="1"/>
</dbReference>
<evidence type="ECO:0000313" key="9">
    <source>
        <dbReference type="Proteomes" id="UP000617979"/>
    </source>
</evidence>
<dbReference type="Pfam" id="PF00082">
    <property type="entry name" value="Peptidase_S8"/>
    <property type="match status" value="1"/>
</dbReference>
<feature type="active site" description="Charge relay system" evidence="5">
    <location>
        <position position="365"/>
    </location>
</feature>
<gene>
    <name evidence="8" type="primary">aprX</name>
    <name evidence="8" type="ORF">GCM10007416_24910</name>
</gene>
<reference evidence="9" key="1">
    <citation type="journal article" date="2019" name="Int. J. Syst. Evol. Microbiol.">
        <title>The Global Catalogue of Microorganisms (GCM) 10K type strain sequencing project: providing services to taxonomists for standard genome sequencing and annotation.</title>
        <authorList>
            <consortium name="The Broad Institute Genomics Platform"/>
            <consortium name="The Broad Institute Genome Sequencing Center for Infectious Disease"/>
            <person name="Wu L."/>
            <person name="Ma J."/>
        </authorList>
    </citation>
    <scope>NUCLEOTIDE SEQUENCE [LARGE SCALE GENOMIC DNA]</scope>
    <source>
        <strain evidence="9">CGMCC 1.12404</strain>
    </source>
</reference>
<dbReference type="PROSITE" id="PS00136">
    <property type="entry name" value="SUBTILASE_ASP"/>
    <property type="match status" value="1"/>
</dbReference>
<dbReference type="Gene3D" id="3.40.50.200">
    <property type="entry name" value="Peptidase S8/S53 domain"/>
    <property type="match status" value="1"/>
</dbReference>
<evidence type="ECO:0000259" key="7">
    <source>
        <dbReference type="Pfam" id="PF00082"/>
    </source>
</evidence>
<keyword evidence="4 5" id="KW-0720">Serine protease</keyword>
<evidence type="ECO:0000256" key="4">
    <source>
        <dbReference type="ARBA" id="ARBA00022825"/>
    </source>
</evidence>
<keyword evidence="3 5" id="KW-0378">Hydrolase</keyword>
<dbReference type="InterPro" id="IPR015500">
    <property type="entry name" value="Peptidase_S8_subtilisin-rel"/>
</dbReference>
<evidence type="ECO:0000313" key="8">
    <source>
        <dbReference type="EMBL" id="GGA50732.1"/>
    </source>
</evidence>
<dbReference type="PROSITE" id="PS00138">
    <property type="entry name" value="SUBTILASE_SER"/>
    <property type="match status" value="1"/>
</dbReference>
<keyword evidence="9" id="KW-1185">Reference proteome</keyword>
<keyword evidence="2 5" id="KW-0645">Protease</keyword>
<feature type="active site" description="Charge relay system" evidence="5">
    <location>
        <position position="138"/>
    </location>
</feature>
<comment type="caution">
    <text evidence="8">The sequence shown here is derived from an EMBL/GenBank/DDBJ whole genome shotgun (WGS) entry which is preliminary data.</text>
</comment>
<dbReference type="SUPFAM" id="SSF52743">
    <property type="entry name" value="Subtilisin-like"/>
    <property type="match status" value="1"/>
</dbReference>
<dbReference type="PANTHER" id="PTHR43806">
    <property type="entry name" value="PEPTIDASE S8"/>
    <property type="match status" value="1"/>
</dbReference>
<dbReference type="PROSITE" id="PS51892">
    <property type="entry name" value="SUBTILASE"/>
    <property type="match status" value="1"/>
</dbReference>
<comment type="similarity">
    <text evidence="1 5 6">Belongs to the peptidase S8 family.</text>
</comment>
<dbReference type="CDD" id="cd07487">
    <property type="entry name" value="Peptidases_S8_1"/>
    <property type="match status" value="1"/>
</dbReference>
<dbReference type="PROSITE" id="PS00137">
    <property type="entry name" value="SUBTILASE_HIS"/>
    <property type="match status" value="1"/>
</dbReference>
<dbReference type="GO" id="GO:0006508">
    <property type="term" value="P:proteolysis"/>
    <property type="evidence" value="ECO:0007669"/>
    <property type="project" value="UniProtKB-KW"/>
</dbReference>
<dbReference type="EMBL" id="BMEX01000009">
    <property type="protein sequence ID" value="GGA50732.1"/>
    <property type="molecule type" value="Genomic_DNA"/>
</dbReference>
<name>A0ABQ1GUL0_9BACL</name>
<feature type="active site" description="Charge relay system" evidence="5">
    <location>
        <position position="173"/>
    </location>
</feature>
<dbReference type="RefSeq" id="WP_188432849.1">
    <property type="nucleotide sequence ID" value="NZ_BMEX01000009.1"/>
</dbReference>
<dbReference type="InterPro" id="IPR022398">
    <property type="entry name" value="Peptidase_S8_His-AS"/>
</dbReference>
<evidence type="ECO:0000256" key="3">
    <source>
        <dbReference type="ARBA" id="ARBA00022801"/>
    </source>
</evidence>
<evidence type="ECO:0000256" key="5">
    <source>
        <dbReference type="PROSITE-ProRule" id="PRU01240"/>
    </source>
</evidence>
<feature type="domain" description="Peptidase S8/S53" evidence="7">
    <location>
        <begin position="129"/>
        <end position="400"/>
    </location>
</feature>